<comment type="cofactor">
    <cofactor evidence="6">
        <name>FMN</name>
        <dbReference type="ChEBI" id="CHEBI:58210"/>
    </cofactor>
    <text evidence="6">Binds 1 FMN per subunit.</text>
</comment>
<reference evidence="8 9" key="1">
    <citation type="submission" date="2018-05" db="EMBL/GenBank/DDBJ databases">
        <title>Vibrio limimaris sp. nov., isolated from marine sediment.</title>
        <authorList>
            <person name="Li C.-M."/>
        </authorList>
    </citation>
    <scope>NUCLEOTIDE SEQUENCE [LARGE SCALE GENOMIC DNA]</scope>
    <source>
        <strain evidence="8 9">E4404</strain>
    </source>
</reference>
<dbReference type="GO" id="GO:0016655">
    <property type="term" value="F:oxidoreductase activity, acting on NAD(P)H, quinone or similar compound as acceptor"/>
    <property type="evidence" value="ECO:0007669"/>
    <property type="project" value="InterPro"/>
</dbReference>
<dbReference type="PANTHER" id="PTHR43741:SF2">
    <property type="entry name" value="FMN-DEPENDENT NADH:QUINONE OXIDOREDUCTASE"/>
    <property type="match status" value="1"/>
</dbReference>
<dbReference type="HAMAP" id="MF_01216">
    <property type="entry name" value="Azoreductase_type1"/>
    <property type="match status" value="1"/>
</dbReference>
<keyword evidence="2 6" id="KW-0288">FMN</keyword>
<proteinExistence type="inferred from homology"/>
<sequence>MSSVLVLKSSILGEHSQSNQLLNIALEGSANIIERDLAANPLPVMDLNVIGSLGGNEDELNDEQKAILQQSNQLIDELKAADSVVIAAPMYNFMVPTQLKNWFDMIARAGVTFTYTETGPVGLIDNKPVTIVTTRGGQHKGTEHDIVHGYLKTILGFIGLTDVNFVFAEALNMGDDVAAENRKGALEQLAGALS</sequence>
<dbReference type="InterPro" id="IPR023048">
    <property type="entry name" value="NADH:quinone_OxRdtase_FMN_depd"/>
</dbReference>
<dbReference type="Proteomes" id="UP000245362">
    <property type="component" value="Unassembled WGS sequence"/>
</dbReference>
<evidence type="ECO:0000256" key="5">
    <source>
        <dbReference type="ARBA" id="ARBA00048542"/>
    </source>
</evidence>
<dbReference type="EC" id="1.7.1.17" evidence="6"/>
<dbReference type="AlphaFoldDB" id="A0A2U3B933"/>
<keyword evidence="1 6" id="KW-0285">Flavoprotein</keyword>
<comment type="function">
    <text evidence="6">Quinone reductase that provides resistance to thiol-specific stress caused by electrophilic quinones.</text>
</comment>
<evidence type="ECO:0000256" key="2">
    <source>
        <dbReference type="ARBA" id="ARBA00022643"/>
    </source>
</evidence>
<protein>
    <recommendedName>
        <fullName evidence="6">FMN dependent NADH:quinone oxidoreductase</fullName>
        <ecNumber evidence="6">1.6.5.-</ecNumber>
    </recommendedName>
    <alternativeName>
        <fullName evidence="6">Azo-dye reductase</fullName>
    </alternativeName>
    <alternativeName>
        <fullName evidence="6">FMN-dependent NADH-azo compound oxidoreductase</fullName>
    </alternativeName>
    <alternativeName>
        <fullName evidence="6">FMN-dependent NADH-azoreductase</fullName>
        <ecNumber evidence="6">1.7.1.17</ecNumber>
    </alternativeName>
</protein>
<name>A0A2U3B933_9VIBR</name>
<accession>A0A2U3B933</accession>
<dbReference type="PANTHER" id="PTHR43741">
    <property type="entry name" value="FMN-DEPENDENT NADH-AZOREDUCTASE 1"/>
    <property type="match status" value="1"/>
</dbReference>
<feature type="binding site" evidence="6">
    <location>
        <begin position="134"/>
        <end position="137"/>
    </location>
    <ligand>
        <name>FMN</name>
        <dbReference type="ChEBI" id="CHEBI:58210"/>
    </ligand>
</feature>
<evidence type="ECO:0000256" key="1">
    <source>
        <dbReference type="ARBA" id="ARBA00022630"/>
    </source>
</evidence>
<organism evidence="8 9">
    <name type="scientific">Vibrio albus</name>
    <dbReference type="NCBI Taxonomy" id="2200953"/>
    <lineage>
        <taxon>Bacteria</taxon>
        <taxon>Pseudomonadati</taxon>
        <taxon>Pseudomonadota</taxon>
        <taxon>Gammaproteobacteria</taxon>
        <taxon>Vibrionales</taxon>
        <taxon>Vibrionaceae</taxon>
        <taxon>Vibrio</taxon>
    </lineage>
</organism>
<keyword evidence="9" id="KW-1185">Reference proteome</keyword>
<evidence type="ECO:0000256" key="4">
    <source>
        <dbReference type="ARBA" id="ARBA00023027"/>
    </source>
</evidence>
<feature type="binding site" evidence="6">
    <location>
        <begin position="90"/>
        <end position="93"/>
    </location>
    <ligand>
        <name>FMN</name>
        <dbReference type="ChEBI" id="CHEBI:58210"/>
    </ligand>
</feature>
<comment type="subunit">
    <text evidence="6">Homodimer.</text>
</comment>
<feature type="binding site" evidence="6">
    <location>
        <position position="10"/>
    </location>
    <ligand>
        <name>FMN</name>
        <dbReference type="ChEBI" id="CHEBI:58210"/>
    </ligand>
</feature>
<evidence type="ECO:0000313" key="8">
    <source>
        <dbReference type="EMBL" id="PWI33281.1"/>
    </source>
</evidence>
<dbReference type="GO" id="GO:0016652">
    <property type="term" value="F:oxidoreductase activity, acting on NAD(P)H as acceptor"/>
    <property type="evidence" value="ECO:0007669"/>
    <property type="project" value="UniProtKB-UniRule"/>
</dbReference>
<dbReference type="Pfam" id="PF02525">
    <property type="entry name" value="Flavodoxin_2"/>
    <property type="match status" value="1"/>
</dbReference>
<dbReference type="EC" id="1.6.5.-" evidence="6"/>
<dbReference type="Gene3D" id="3.40.50.360">
    <property type="match status" value="1"/>
</dbReference>
<dbReference type="SUPFAM" id="SSF52218">
    <property type="entry name" value="Flavoproteins"/>
    <property type="match status" value="1"/>
</dbReference>
<comment type="function">
    <text evidence="6">Also exhibits azoreductase activity. Catalyzes the reductive cleavage of the azo bond in aromatic azo compounds to the corresponding amines.</text>
</comment>
<gene>
    <name evidence="6" type="primary">azoR</name>
    <name evidence="8" type="ORF">DI392_10510</name>
</gene>
<dbReference type="GO" id="GO:0010181">
    <property type="term" value="F:FMN binding"/>
    <property type="evidence" value="ECO:0007669"/>
    <property type="project" value="UniProtKB-UniRule"/>
</dbReference>
<comment type="catalytic activity">
    <reaction evidence="6">
        <text>2 a quinone + NADH + H(+) = 2 a 1,4-benzosemiquinone + NAD(+)</text>
        <dbReference type="Rhea" id="RHEA:65952"/>
        <dbReference type="ChEBI" id="CHEBI:15378"/>
        <dbReference type="ChEBI" id="CHEBI:57540"/>
        <dbReference type="ChEBI" id="CHEBI:57945"/>
        <dbReference type="ChEBI" id="CHEBI:132124"/>
        <dbReference type="ChEBI" id="CHEBI:134225"/>
    </reaction>
</comment>
<comment type="caution">
    <text evidence="8">The sequence shown here is derived from an EMBL/GenBank/DDBJ whole genome shotgun (WGS) entry which is preliminary data.</text>
</comment>
<dbReference type="InterPro" id="IPR003680">
    <property type="entry name" value="Flavodoxin_fold"/>
</dbReference>
<comment type="similarity">
    <text evidence="6">Belongs to the azoreductase type 1 family.</text>
</comment>
<dbReference type="RefSeq" id="WP_109319865.1">
    <property type="nucleotide sequence ID" value="NZ_QFWT01000005.1"/>
</dbReference>
<evidence type="ECO:0000256" key="6">
    <source>
        <dbReference type="HAMAP-Rule" id="MF_01216"/>
    </source>
</evidence>
<dbReference type="GO" id="GO:0009055">
    <property type="term" value="F:electron transfer activity"/>
    <property type="evidence" value="ECO:0007669"/>
    <property type="project" value="UniProtKB-UniRule"/>
</dbReference>
<evidence type="ECO:0000313" key="9">
    <source>
        <dbReference type="Proteomes" id="UP000245362"/>
    </source>
</evidence>
<keyword evidence="3 6" id="KW-0560">Oxidoreductase</keyword>
<feature type="domain" description="Flavodoxin-like fold" evidence="7">
    <location>
        <begin position="3"/>
        <end position="190"/>
    </location>
</feature>
<keyword evidence="4 6" id="KW-0520">NAD</keyword>
<dbReference type="OrthoDB" id="9787136at2"/>
<dbReference type="EMBL" id="QFWT01000005">
    <property type="protein sequence ID" value="PWI33281.1"/>
    <property type="molecule type" value="Genomic_DNA"/>
</dbReference>
<evidence type="ECO:0000259" key="7">
    <source>
        <dbReference type="Pfam" id="PF02525"/>
    </source>
</evidence>
<dbReference type="InterPro" id="IPR029039">
    <property type="entry name" value="Flavoprotein-like_sf"/>
</dbReference>
<feature type="binding site" evidence="6">
    <location>
        <begin position="16"/>
        <end position="18"/>
    </location>
    <ligand>
        <name>FMN</name>
        <dbReference type="ChEBI" id="CHEBI:58210"/>
    </ligand>
</feature>
<comment type="catalytic activity">
    <reaction evidence="5">
        <text>N,N-dimethyl-1,4-phenylenediamine + anthranilate + 2 NAD(+) = 2-(4-dimethylaminophenyl)diazenylbenzoate + 2 NADH + 2 H(+)</text>
        <dbReference type="Rhea" id="RHEA:55872"/>
        <dbReference type="ChEBI" id="CHEBI:15378"/>
        <dbReference type="ChEBI" id="CHEBI:15783"/>
        <dbReference type="ChEBI" id="CHEBI:16567"/>
        <dbReference type="ChEBI" id="CHEBI:57540"/>
        <dbReference type="ChEBI" id="CHEBI:57945"/>
        <dbReference type="ChEBI" id="CHEBI:71579"/>
        <dbReference type="EC" id="1.7.1.17"/>
    </reaction>
    <physiologicalReaction direction="right-to-left" evidence="5">
        <dbReference type="Rhea" id="RHEA:55874"/>
    </physiologicalReaction>
</comment>
<dbReference type="InterPro" id="IPR050104">
    <property type="entry name" value="FMN-dep_NADH:Q_OxRdtase_AzoR1"/>
</dbReference>
<evidence type="ECO:0000256" key="3">
    <source>
        <dbReference type="ARBA" id="ARBA00023002"/>
    </source>
</evidence>